<gene>
    <name evidence="2" type="ORF">J4Q44_G00273170</name>
</gene>
<protein>
    <submittedName>
        <fullName evidence="2">Uncharacterized protein</fullName>
    </submittedName>
</protein>
<reference evidence="2 3" key="1">
    <citation type="submission" date="2021-04" db="EMBL/GenBank/DDBJ databases">
        <authorList>
            <person name="De Guttry C."/>
            <person name="Zahm M."/>
            <person name="Klopp C."/>
            <person name="Cabau C."/>
            <person name="Louis A."/>
            <person name="Berthelot C."/>
            <person name="Parey E."/>
            <person name="Roest Crollius H."/>
            <person name="Montfort J."/>
            <person name="Robinson-Rechavi M."/>
            <person name="Bucao C."/>
            <person name="Bouchez O."/>
            <person name="Gislard M."/>
            <person name="Lluch J."/>
            <person name="Milhes M."/>
            <person name="Lampietro C."/>
            <person name="Lopez Roques C."/>
            <person name="Donnadieu C."/>
            <person name="Braasch I."/>
            <person name="Desvignes T."/>
            <person name="Postlethwait J."/>
            <person name="Bobe J."/>
            <person name="Wedekind C."/>
            <person name="Guiguen Y."/>
        </authorList>
    </citation>
    <scope>NUCLEOTIDE SEQUENCE [LARGE SCALE GENOMIC DNA]</scope>
    <source>
        <strain evidence="2">Cs_M1</strain>
        <tissue evidence="2">Blood</tissue>
    </source>
</reference>
<sequence>MADTFTEKFHSFLEDLEEMKIPRKSSTRLRSSCSQSANEDGSPLASTQSDKALRRDWLQHMITAGEAGGDIIRTSSSASLSLPTIYEVVKGSSESKPDVSGDDVKKSKKSKCKVRQGFHNFTKALTGLLLTKDDHTGDGPIARSVTPSNDTLNMVMVPPHPLSNWRL</sequence>
<proteinExistence type="predicted"/>
<feature type="region of interest" description="Disordered" evidence="1">
    <location>
        <begin position="21"/>
        <end position="50"/>
    </location>
</feature>
<organism evidence="2 3">
    <name type="scientific">Coregonus suidteri</name>
    <dbReference type="NCBI Taxonomy" id="861788"/>
    <lineage>
        <taxon>Eukaryota</taxon>
        <taxon>Metazoa</taxon>
        <taxon>Chordata</taxon>
        <taxon>Craniata</taxon>
        <taxon>Vertebrata</taxon>
        <taxon>Euteleostomi</taxon>
        <taxon>Actinopterygii</taxon>
        <taxon>Neopterygii</taxon>
        <taxon>Teleostei</taxon>
        <taxon>Protacanthopterygii</taxon>
        <taxon>Salmoniformes</taxon>
        <taxon>Salmonidae</taxon>
        <taxon>Coregoninae</taxon>
        <taxon>Coregonus</taxon>
    </lineage>
</organism>
<keyword evidence="3" id="KW-1185">Reference proteome</keyword>
<comment type="caution">
    <text evidence="2">The sequence shown here is derived from an EMBL/GenBank/DDBJ whole genome shotgun (WGS) entry which is preliminary data.</text>
</comment>
<evidence type="ECO:0000313" key="2">
    <source>
        <dbReference type="EMBL" id="KAK6302962.1"/>
    </source>
</evidence>
<evidence type="ECO:0000256" key="1">
    <source>
        <dbReference type="SAM" id="MobiDB-lite"/>
    </source>
</evidence>
<evidence type="ECO:0000313" key="3">
    <source>
        <dbReference type="Proteomes" id="UP001356427"/>
    </source>
</evidence>
<dbReference type="AlphaFoldDB" id="A0AAN8QV57"/>
<dbReference type="Proteomes" id="UP001356427">
    <property type="component" value="Unassembled WGS sequence"/>
</dbReference>
<dbReference type="EMBL" id="JAGTTL010000025">
    <property type="protein sequence ID" value="KAK6302962.1"/>
    <property type="molecule type" value="Genomic_DNA"/>
</dbReference>
<name>A0AAN8QV57_9TELE</name>
<accession>A0AAN8QV57</accession>